<evidence type="ECO:0000313" key="2">
    <source>
        <dbReference type="EMBL" id="GGR64839.1"/>
    </source>
</evidence>
<evidence type="ECO:0000256" key="1">
    <source>
        <dbReference type="SAM" id="MobiDB-lite"/>
    </source>
</evidence>
<sequence length="141" mass="15780">MALPSHDTLATPDPEPGATEADDDTLIERLRARAWDPGLRFDSARVPATWIAERYGPDHAQGLPASWLYLTSGGGTMEWHVSLIAVDNPVLLYDADGWEPTWGEDAHDGLRHATALRRWLRTWADGGNVWDEHLDRLSDQE</sequence>
<reference evidence="2" key="1">
    <citation type="journal article" date="2014" name="Int. J. Syst. Evol. Microbiol.">
        <title>Complete genome sequence of Corynebacterium casei LMG S-19264T (=DSM 44701T), isolated from a smear-ripened cheese.</title>
        <authorList>
            <consortium name="US DOE Joint Genome Institute (JGI-PGF)"/>
            <person name="Walter F."/>
            <person name="Albersmeier A."/>
            <person name="Kalinowski J."/>
            <person name="Ruckert C."/>
        </authorList>
    </citation>
    <scope>NUCLEOTIDE SEQUENCE</scope>
    <source>
        <strain evidence="2">JCM 4346</strain>
    </source>
</reference>
<feature type="region of interest" description="Disordered" evidence="1">
    <location>
        <begin position="1"/>
        <end position="23"/>
    </location>
</feature>
<proteinExistence type="predicted"/>
<comment type="caution">
    <text evidence="2">The sequence shown here is derived from an EMBL/GenBank/DDBJ whole genome shotgun (WGS) entry which is preliminary data.</text>
</comment>
<keyword evidence="3" id="KW-1185">Reference proteome</keyword>
<dbReference type="Proteomes" id="UP000658320">
    <property type="component" value="Unassembled WGS sequence"/>
</dbReference>
<dbReference type="AlphaFoldDB" id="A0A918L0C2"/>
<dbReference type="EMBL" id="BMSX01000053">
    <property type="protein sequence ID" value="GGR64839.1"/>
    <property type="molecule type" value="Genomic_DNA"/>
</dbReference>
<reference evidence="2" key="2">
    <citation type="submission" date="2020-09" db="EMBL/GenBank/DDBJ databases">
        <authorList>
            <person name="Sun Q."/>
            <person name="Ohkuma M."/>
        </authorList>
    </citation>
    <scope>NUCLEOTIDE SEQUENCE</scope>
    <source>
        <strain evidence="2">JCM 4346</strain>
    </source>
</reference>
<name>A0A918L0C2_9ACTN</name>
<accession>A0A918L0C2</accession>
<protein>
    <submittedName>
        <fullName evidence="2">Uncharacterized protein</fullName>
    </submittedName>
</protein>
<gene>
    <name evidence="2" type="ORF">GCM10010251_96680</name>
</gene>
<organism evidence="2 3">
    <name type="scientific">Streptomyces aurantiogriseus</name>
    <dbReference type="NCBI Taxonomy" id="66870"/>
    <lineage>
        <taxon>Bacteria</taxon>
        <taxon>Bacillati</taxon>
        <taxon>Actinomycetota</taxon>
        <taxon>Actinomycetes</taxon>
        <taxon>Kitasatosporales</taxon>
        <taxon>Streptomycetaceae</taxon>
        <taxon>Streptomyces</taxon>
    </lineage>
</organism>
<evidence type="ECO:0000313" key="3">
    <source>
        <dbReference type="Proteomes" id="UP000658320"/>
    </source>
</evidence>